<evidence type="ECO:0000256" key="3">
    <source>
        <dbReference type="ARBA" id="ARBA00022741"/>
    </source>
</evidence>
<protein>
    <submittedName>
        <fullName evidence="6">Sodium transport system ATP-binding protein</fullName>
    </submittedName>
</protein>
<keyword evidence="3" id="KW-0547">Nucleotide-binding</keyword>
<dbReference type="Gene3D" id="3.40.50.300">
    <property type="entry name" value="P-loop containing nucleotide triphosphate hydrolases"/>
    <property type="match status" value="1"/>
</dbReference>
<sequence length="260" mass="29814">MEQKIVVEVKNLKKTFKISKKQQKIQKTKEKIVKAVDGLEFEVNKGEIFGLLGPNGAGKTTTLRMLSTLIKPDEGTIKINGLDIQNDSQEVRRQIGFLTNELKLEGFFTPNYIFDFFSNMYNIDDEKREKRKDELFLRFGIDKFKEVKIDNLSTGMKQKVSLVVSLVHDPDIIIFDEPTNGLDVITAKTVTDFLIEQKERGKTIILSTHIFSLVEKICDHVGIILDGKMIESGKIEDIRDGKTLEDKFFEIYVKEKGMEE</sequence>
<dbReference type="PANTHER" id="PTHR42711:SF5">
    <property type="entry name" value="ABC TRANSPORTER ATP-BINDING PROTEIN NATA"/>
    <property type="match status" value="1"/>
</dbReference>
<keyword evidence="4 6" id="KW-0067">ATP-binding</keyword>
<evidence type="ECO:0000313" key="6">
    <source>
        <dbReference type="EMBL" id="SDY56652.1"/>
    </source>
</evidence>
<proteinExistence type="inferred from homology"/>
<keyword evidence="2" id="KW-0813">Transport</keyword>
<comment type="similarity">
    <text evidence="1">Belongs to the ABC transporter superfamily.</text>
</comment>
<accession>A0A1H3KWW3</accession>
<dbReference type="InterPro" id="IPR003439">
    <property type="entry name" value="ABC_transporter-like_ATP-bd"/>
</dbReference>
<dbReference type="SMART" id="SM00382">
    <property type="entry name" value="AAA"/>
    <property type="match status" value="1"/>
</dbReference>
<dbReference type="STRING" id="1122142.SAMN02910414_01852"/>
<dbReference type="AlphaFoldDB" id="A0A1H3KWW3"/>
<dbReference type="GO" id="GO:0005524">
    <property type="term" value="F:ATP binding"/>
    <property type="evidence" value="ECO:0007669"/>
    <property type="project" value="UniProtKB-KW"/>
</dbReference>
<dbReference type="EMBL" id="FNPG01000022">
    <property type="protein sequence ID" value="SDY56652.1"/>
    <property type="molecule type" value="Genomic_DNA"/>
</dbReference>
<evidence type="ECO:0000259" key="5">
    <source>
        <dbReference type="PROSITE" id="PS50893"/>
    </source>
</evidence>
<dbReference type="OrthoDB" id="9804819at2"/>
<dbReference type="PROSITE" id="PS50893">
    <property type="entry name" value="ABC_TRANSPORTER_2"/>
    <property type="match status" value="1"/>
</dbReference>
<evidence type="ECO:0000256" key="4">
    <source>
        <dbReference type="ARBA" id="ARBA00022840"/>
    </source>
</evidence>
<dbReference type="PANTHER" id="PTHR42711">
    <property type="entry name" value="ABC TRANSPORTER ATP-BINDING PROTEIN"/>
    <property type="match status" value="1"/>
</dbReference>
<keyword evidence="7" id="KW-1185">Reference proteome</keyword>
<dbReference type="InterPro" id="IPR027417">
    <property type="entry name" value="P-loop_NTPase"/>
</dbReference>
<dbReference type="InterPro" id="IPR050763">
    <property type="entry name" value="ABC_transporter_ATP-binding"/>
</dbReference>
<evidence type="ECO:0000256" key="1">
    <source>
        <dbReference type="ARBA" id="ARBA00005417"/>
    </source>
</evidence>
<gene>
    <name evidence="6" type="ORF">SAMN02910414_01852</name>
</gene>
<evidence type="ECO:0000313" key="7">
    <source>
        <dbReference type="Proteomes" id="UP000183918"/>
    </source>
</evidence>
<dbReference type="Pfam" id="PF00005">
    <property type="entry name" value="ABC_tran"/>
    <property type="match status" value="1"/>
</dbReference>
<dbReference type="RefSeq" id="WP_074718318.1">
    <property type="nucleotide sequence ID" value="NZ_FNPG01000022.1"/>
</dbReference>
<dbReference type="SUPFAM" id="SSF52540">
    <property type="entry name" value="P-loop containing nucleoside triphosphate hydrolases"/>
    <property type="match status" value="1"/>
</dbReference>
<dbReference type="GO" id="GO:0016887">
    <property type="term" value="F:ATP hydrolysis activity"/>
    <property type="evidence" value="ECO:0007669"/>
    <property type="project" value="InterPro"/>
</dbReference>
<dbReference type="Proteomes" id="UP000183918">
    <property type="component" value="Unassembled WGS sequence"/>
</dbReference>
<reference evidence="6 7" key="1">
    <citation type="submission" date="2016-10" db="EMBL/GenBank/DDBJ databases">
        <authorList>
            <person name="de Groot N.N."/>
        </authorList>
    </citation>
    <scope>NUCLEOTIDE SEQUENCE [LARGE SCALE GENOMIC DNA]</scope>
    <source>
        <strain evidence="6 7">DSM 14045</strain>
    </source>
</reference>
<name>A0A1H3KWW3_9FIRM</name>
<evidence type="ECO:0000256" key="2">
    <source>
        <dbReference type="ARBA" id="ARBA00022448"/>
    </source>
</evidence>
<organism evidence="6 7">
    <name type="scientific">Lachnobacterium bovis DSM 14045</name>
    <dbReference type="NCBI Taxonomy" id="1122142"/>
    <lineage>
        <taxon>Bacteria</taxon>
        <taxon>Bacillati</taxon>
        <taxon>Bacillota</taxon>
        <taxon>Clostridia</taxon>
        <taxon>Lachnospirales</taxon>
        <taxon>Lachnospiraceae</taxon>
        <taxon>Lachnobacterium</taxon>
    </lineage>
</organism>
<feature type="domain" description="ABC transporter" evidence="5">
    <location>
        <begin position="7"/>
        <end position="251"/>
    </location>
</feature>
<dbReference type="InterPro" id="IPR003593">
    <property type="entry name" value="AAA+_ATPase"/>
</dbReference>